<dbReference type="PANTHER" id="PTHR12653">
    <property type="entry name" value="NADH-UBIQUINONE OXIDOREDUCTASE 13 KD-B SUBUNIT"/>
    <property type="match status" value="1"/>
</dbReference>
<evidence type="ECO:0000256" key="4">
    <source>
        <dbReference type="ARBA" id="ARBA00011533"/>
    </source>
</evidence>
<dbReference type="InParanoid" id="A0A1S3JCE0"/>
<protein>
    <submittedName>
        <fullName evidence="12">NADH dehydrogenase [ubiquinone] 1 alpha subcomplex subunit 5</fullName>
    </submittedName>
</protein>
<evidence type="ECO:0000256" key="7">
    <source>
        <dbReference type="ARBA" id="ARBA00022792"/>
    </source>
</evidence>
<comment type="function">
    <text evidence="1">Accessory subunit of the mitochondrial membrane respiratory chain NADH dehydrogenase (Complex I), that is believed not to be involved in catalysis. Complex I functions in the transfer of electrons from NADH to the respiratory chain. The immediate electron acceptor for the enzyme is believed to be ubiquinone.</text>
</comment>
<dbReference type="Pfam" id="PF04716">
    <property type="entry name" value="ETC_C1_NDUFA5"/>
    <property type="match status" value="1"/>
</dbReference>
<sequence length="117" mass="13433">MAARILKASTGLTGLPVSQNPRKMLLHLYGLTFESLEKMPASAAYRKNTEKILKHRVDIVKSTEDIIQIEKKINCGQIEEIIVQAKNELSLARRMLIWQPWEPLLGDAPKDQWKWPI</sequence>
<dbReference type="RefSeq" id="XP_013408067.1">
    <property type="nucleotide sequence ID" value="XM_013552613.1"/>
</dbReference>
<dbReference type="STRING" id="7574.A0A1S3JCE0"/>
<dbReference type="OMA" id="ENQWKWP"/>
<evidence type="ECO:0000256" key="8">
    <source>
        <dbReference type="ARBA" id="ARBA00022982"/>
    </source>
</evidence>
<dbReference type="Proteomes" id="UP000085678">
    <property type="component" value="Unplaced"/>
</dbReference>
<evidence type="ECO:0000256" key="6">
    <source>
        <dbReference type="ARBA" id="ARBA00022660"/>
    </source>
</evidence>
<keyword evidence="5" id="KW-0813">Transport</keyword>
<keyword evidence="7" id="KW-0999">Mitochondrion inner membrane</keyword>
<keyword evidence="9" id="KW-0496">Mitochondrion</keyword>
<gene>
    <name evidence="12" type="primary">LOC106172035</name>
</gene>
<comment type="subunit">
    <text evidence="4">Complex I is composed of 45 different subunits.</text>
</comment>
<evidence type="ECO:0000256" key="9">
    <source>
        <dbReference type="ARBA" id="ARBA00023128"/>
    </source>
</evidence>
<comment type="similarity">
    <text evidence="3">Belongs to the complex I NDUFA5 subunit family.</text>
</comment>
<accession>A0A1S3JCE0</accession>
<dbReference type="OrthoDB" id="286811at2759"/>
<dbReference type="GeneID" id="106172035"/>
<organism evidence="11 12">
    <name type="scientific">Lingula anatina</name>
    <name type="common">Brachiopod</name>
    <name type="synonym">Lingula unguis</name>
    <dbReference type="NCBI Taxonomy" id="7574"/>
    <lineage>
        <taxon>Eukaryota</taxon>
        <taxon>Metazoa</taxon>
        <taxon>Spiralia</taxon>
        <taxon>Lophotrochozoa</taxon>
        <taxon>Brachiopoda</taxon>
        <taxon>Linguliformea</taxon>
        <taxon>Lingulata</taxon>
        <taxon>Lingulida</taxon>
        <taxon>Linguloidea</taxon>
        <taxon>Lingulidae</taxon>
        <taxon>Lingula</taxon>
    </lineage>
</organism>
<dbReference type="KEGG" id="lak:106172035"/>
<dbReference type="AlphaFoldDB" id="A0A1S3JCE0"/>
<dbReference type="GO" id="GO:0022904">
    <property type="term" value="P:respiratory electron transport chain"/>
    <property type="evidence" value="ECO:0007669"/>
    <property type="project" value="InterPro"/>
</dbReference>
<evidence type="ECO:0000256" key="5">
    <source>
        <dbReference type="ARBA" id="ARBA00022448"/>
    </source>
</evidence>
<name>A0A1S3JCE0_LINAN</name>
<dbReference type="GO" id="GO:0005743">
    <property type="term" value="C:mitochondrial inner membrane"/>
    <property type="evidence" value="ECO:0007669"/>
    <property type="project" value="UniProtKB-SubCell"/>
</dbReference>
<keyword evidence="11" id="KW-1185">Reference proteome</keyword>
<comment type="subcellular location">
    <subcellularLocation>
        <location evidence="2">Mitochondrion inner membrane</location>
        <topology evidence="2">Peripheral membrane protein</topology>
        <orientation evidence="2">Matrix side</orientation>
    </subcellularLocation>
</comment>
<evidence type="ECO:0000313" key="12">
    <source>
        <dbReference type="RefSeq" id="XP_013408067.1"/>
    </source>
</evidence>
<keyword evidence="6" id="KW-0679">Respiratory chain</keyword>
<dbReference type="PANTHER" id="PTHR12653:SF0">
    <property type="entry name" value="NADH DEHYDROGENASE [UBIQUINONE] 1 ALPHA SUBCOMPLEX SUBUNIT 5"/>
    <property type="match status" value="1"/>
</dbReference>
<reference evidence="12" key="1">
    <citation type="submission" date="2025-08" db="UniProtKB">
        <authorList>
            <consortium name="RefSeq"/>
        </authorList>
    </citation>
    <scope>IDENTIFICATION</scope>
    <source>
        <tissue evidence="12">Gonads</tissue>
    </source>
</reference>
<dbReference type="FunCoup" id="A0A1S3JCE0">
    <property type="interactions" value="1410"/>
</dbReference>
<evidence type="ECO:0000256" key="10">
    <source>
        <dbReference type="ARBA" id="ARBA00023136"/>
    </source>
</evidence>
<evidence type="ECO:0000256" key="2">
    <source>
        <dbReference type="ARBA" id="ARBA00004443"/>
    </source>
</evidence>
<evidence type="ECO:0000313" key="11">
    <source>
        <dbReference type="Proteomes" id="UP000085678"/>
    </source>
</evidence>
<keyword evidence="10" id="KW-0472">Membrane</keyword>
<evidence type="ECO:0000256" key="3">
    <source>
        <dbReference type="ARBA" id="ARBA00010261"/>
    </source>
</evidence>
<evidence type="ECO:0000256" key="1">
    <source>
        <dbReference type="ARBA" id="ARBA00003195"/>
    </source>
</evidence>
<keyword evidence="8" id="KW-0249">Electron transport</keyword>
<dbReference type="InterPro" id="IPR006806">
    <property type="entry name" value="NDUFA5"/>
</dbReference>
<proteinExistence type="inferred from homology"/>